<evidence type="ECO:0000256" key="8">
    <source>
        <dbReference type="ARBA" id="ARBA00034617"/>
    </source>
</evidence>
<dbReference type="GO" id="GO:0016887">
    <property type="term" value="F:ATP hydrolysis activity"/>
    <property type="evidence" value="ECO:0007669"/>
    <property type="project" value="RHEA"/>
</dbReference>
<dbReference type="InterPro" id="IPR013986">
    <property type="entry name" value="DExx_box_DNA_helicase_dom_sf"/>
</dbReference>
<dbReference type="GO" id="GO:0033202">
    <property type="term" value="C:DNA helicase complex"/>
    <property type="evidence" value="ECO:0007669"/>
    <property type="project" value="TreeGrafter"/>
</dbReference>
<dbReference type="STRING" id="1424294.Gferi_09390"/>
<evidence type="ECO:0000313" key="14">
    <source>
        <dbReference type="EMBL" id="AOT69779.1"/>
    </source>
</evidence>
<feature type="domain" description="UvrD-like helicase C-terminal" evidence="13">
    <location>
        <begin position="305"/>
        <end position="603"/>
    </location>
</feature>
<dbReference type="InterPro" id="IPR014017">
    <property type="entry name" value="DNA_helicase_UvrD-like_C"/>
</dbReference>
<dbReference type="GO" id="GO:0005524">
    <property type="term" value="F:ATP binding"/>
    <property type="evidence" value="ECO:0007669"/>
    <property type="project" value="UniProtKB-UniRule"/>
</dbReference>
<evidence type="ECO:0000256" key="4">
    <source>
        <dbReference type="ARBA" id="ARBA00022806"/>
    </source>
</evidence>
<dbReference type="PROSITE" id="PS51217">
    <property type="entry name" value="UVRD_HELICASE_CTER"/>
    <property type="match status" value="1"/>
</dbReference>
<dbReference type="PANTHER" id="PTHR11070">
    <property type="entry name" value="UVRD / RECB / PCRA DNA HELICASE FAMILY MEMBER"/>
    <property type="match status" value="1"/>
</dbReference>
<evidence type="ECO:0000256" key="9">
    <source>
        <dbReference type="ARBA" id="ARBA00034808"/>
    </source>
</evidence>
<comment type="catalytic activity">
    <reaction evidence="8">
        <text>Couples ATP hydrolysis with the unwinding of duplex DNA by translocating in the 3'-5' direction.</text>
        <dbReference type="EC" id="5.6.2.4"/>
    </reaction>
</comment>
<dbReference type="InterPro" id="IPR000212">
    <property type="entry name" value="DNA_helicase_UvrD/REP"/>
</dbReference>
<keyword evidence="6" id="KW-0238">DNA-binding</keyword>
<keyword evidence="2 11" id="KW-0547">Nucleotide-binding</keyword>
<dbReference type="OrthoDB" id="9765670at2"/>
<evidence type="ECO:0000256" key="3">
    <source>
        <dbReference type="ARBA" id="ARBA00022801"/>
    </source>
</evidence>
<keyword evidence="5 11" id="KW-0067">ATP-binding</keyword>
<dbReference type="Proteomes" id="UP000095743">
    <property type="component" value="Chromosome"/>
</dbReference>
<dbReference type="GO" id="GO:0043138">
    <property type="term" value="F:3'-5' DNA helicase activity"/>
    <property type="evidence" value="ECO:0007669"/>
    <property type="project" value="UniProtKB-EC"/>
</dbReference>
<dbReference type="InterPro" id="IPR027417">
    <property type="entry name" value="P-loop_NTPase"/>
</dbReference>
<keyword evidence="7" id="KW-0413">Isomerase</keyword>
<reference evidence="14 15" key="1">
    <citation type="submission" date="2016-09" db="EMBL/GenBank/DDBJ databases">
        <title>Genomic analysis reveals versatility of anaerobic energy metabolism of Geosporobacter ferrireducens IRF9 of phylum Firmicutes.</title>
        <authorList>
            <person name="Kim S.-J."/>
        </authorList>
    </citation>
    <scope>NUCLEOTIDE SEQUENCE [LARGE SCALE GENOMIC DNA]</scope>
    <source>
        <strain evidence="14 15">IRF9</strain>
    </source>
</reference>
<organism evidence="14 15">
    <name type="scientific">Geosporobacter ferrireducens</name>
    <dbReference type="NCBI Taxonomy" id="1424294"/>
    <lineage>
        <taxon>Bacteria</taxon>
        <taxon>Bacillati</taxon>
        <taxon>Bacillota</taxon>
        <taxon>Clostridia</taxon>
        <taxon>Peptostreptococcales</taxon>
        <taxon>Thermotaleaceae</taxon>
        <taxon>Geosporobacter</taxon>
    </lineage>
</organism>
<dbReference type="Gene3D" id="3.40.50.300">
    <property type="entry name" value="P-loop containing nucleotide triphosphate hydrolases"/>
    <property type="match status" value="2"/>
</dbReference>
<dbReference type="Gene3D" id="1.10.10.160">
    <property type="match status" value="1"/>
</dbReference>
<proteinExistence type="inferred from homology"/>
<feature type="binding site" evidence="11">
    <location>
        <begin position="22"/>
        <end position="29"/>
    </location>
    <ligand>
        <name>ATP</name>
        <dbReference type="ChEBI" id="CHEBI:30616"/>
    </ligand>
</feature>
<protein>
    <recommendedName>
        <fullName evidence="9">DNA 3'-5' helicase</fullName>
        <ecNumber evidence="9">5.6.2.4</ecNumber>
    </recommendedName>
</protein>
<dbReference type="AlphaFoldDB" id="A0A1D8GFT4"/>
<dbReference type="GO" id="GO:0003677">
    <property type="term" value="F:DNA binding"/>
    <property type="evidence" value="ECO:0007669"/>
    <property type="project" value="UniProtKB-KW"/>
</dbReference>
<dbReference type="PROSITE" id="PS51198">
    <property type="entry name" value="UVRD_HELICASE_ATP_BIND"/>
    <property type="match status" value="1"/>
</dbReference>
<evidence type="ECO:0000256" key="1">
    <source>
        <dbReference type="ARBA" id="ARBA00009922"/>
    </source>
</evidence>
<keyword evidence="3 11" id="KW-0378">Hydrolase</keyword>
<evidence type="ECO:0000259" key="13">
    <source>
        <dbReference type="PROSITE" id="PS51217"/>
    </source>
</evidence>
<gene>
    <name evidence="14" type="ORF">Gferi_09390</name>
</gene>
<evidence type="ECO:0000256" key="2">
    <source>
        <dbReference type="ARBA" id="ARBA00022741"/>
    </source>
</evidence>
<dbReference type="PANTHER" id="PTHR11070:SF2">
    <property type="entry name" value="ATP-DEPENDENT DNA HELICASE SRS2"/>
    <property type="match status" value="1"/>
</dbReference>
<dbReference type="Pfam" id="PF00580">
    <property type="entry name" value="UvrD-helicase"/>
    <property type="match status" value="1"/>
</dbReference>
<dbReference type="InterPro" id="IPR014016">
    <property type="entry name" value="UvrD-like_ATP-bd"/>
</dbReference>
<evidence type="ECO:0000256" key="6">
    <source>
        <dbReference type="ARBA" id="ARBA00023125"/>
    </source>
</evidence>
<evidence type="ECO:0000313" key="15">
    <source>
        <dbReference type="Proteomes" id="UP000095743"/>
    </source>
</evidence>
<evidence type="ECO:0000256" key="11">
    <source>
        <dbReference type="PROSITE-ProRule" id="PRU00560"/>
    </source>
</evidence>
<keyword evidence="4 11" id="KW-0347">Helicase</keyword>
<keyword evidence="15" id="KW-1185">Reference proteome</keyword>
<comment type="catalytic activity">
    <reaction evidence="10">
        <text>ATP + H2O = ADP + phosphate + H(+)</text>
        <dbReference type="Rhea" id="RHEA:13065"/>
        <dbReference type="ChEBI" id="CHEBI:15377"/>
        <dbReference type="ChEBI" id="CHEBI:15378"/>
        <dbReference type="ChEBI" id="CHEBI:30616"/>
        <dbReference type="ChEBI" id="CHEBI:43474"/>
        <dbReference type="ChEBI" id="CHEBI:456216"/>
        <dbReference type="EC" id="5.6.2.4"/>
    </reaction>
</comment>
<evidence type="ECO:0000256" key="10">
    <source>
        <dbReference type="ARBA" id="ARBA00048988"/>
    </source>
</evidence>
<dbReference type="EMBL" id="CP017269">
    <property type="protein sequence ID" value="AOT69779.1"/>
    <property type="molecule type" value="Genomic_DNA"/>
</dbReference>
<accession>A0A1D8GFT4</accession>
<sequence>MIFREDQISIMAYSGGTMAVPAVPGAGKTFIIANLAADILLKQKHKPGKLLIVTYMLSAANNFKSRIGKLLEEKGFSNMSDYEVMTIHSLALRILKECPDAIGLHEDFDILDEGKRNIFLQQGFAYWLYQGGEDSLKSFLHTEKGFKQWKDGFHGVAGALISKLKLHDLSAGTFKKMAAEQREPLLTAVSNIYGIYDKALRSNGYIDYDDLLNFSYKVLKQDARIRERYQNRYTYIFEDECQDSNLLQGKLLSLLSEKNGNLIRVGDINQSITGTFSASNPVFFKEFCSQAQHCHTMDMANRSSTDIIGMANFLVQDVSQSHPEPSCRDALTAQYIRPVPAGPWGQNPKFNEYHLYSYIENSWDGEIYRAIRLLKGFKKKYPDKTAALLVPSNYHVESMASVLKKEGIEYDELSNTSEKRMRPVRTLGMVLDYLAQPESKDKFLQLLQQFMGGKEGKEAEKLWAWVGKHNPEQFLYQQRETEQEEKAVNQLISANLRQEFWKQIERIRRILDLPQTRIEDLILKAVDLLSFEKEEKAMAEAVAFFIRNRRAREPRLTYSEIADLLTHQGGKIFKTAAEVIYDLQEYEPNADRVTVCTYHKAKGLEWDCVMLLGLTQYNFPSSLVHKNRSEYWYLKEDYKNPTAVGNAQIDRLLGRESPQNPVIEAKEEVIREKIRLLYVGITRAKEFLILLAHQQYGEKGKSEEVSYYFQRLAEYIRSQRSKQL</sequence>
<feature type="domain" description="UvrD-like helicase ATP-binding" evidence="12">
    <location>
        <begin position="1"/>
        <end position="304"/>
    </location>
</feature>
<dbReference type="EC" id="5.6.2.4" evidence="9"/>
<evidence type="ECO:0000256" key="5">
    <source>
        <dbReference type="ARBA" id="ARBA00022840"/>
    </source>
</evidence>
<dbReference type="KEGG" id="gfe:Gferi_09390"/>
<dbReference type="GO" id="GO:0000725">
    <property type="term" value="P:recombinational repair"/>
    <property type="evidence" value="ECO:0007669"/>
    <property type="project" value="TreeGrafter"/>
</dbReference>
<dbReference type="Gene3D" id="1.10.486.10">
    <property type="entry name" value="PCRA, domain 4"/>
    <property type="match status" value="1"/>
</dbReference>
<dbReference type="Pfam" id="PF13361">
    <property type="entry name" value="UvrD_C"/>
    <property type="match status" value="1"/>
</dbReference>
<dbReference type="RefSeq" id="WP_069975839.1">
    <property type="nucleotide sequence ID" value="NZ_CP017269.1"/>
</dbReference>
<name>A0A1D8GFT4_9FIRM</name>
<evidence type="ECO:0000256" key="7">
    <source>
        <dbReference type="ARBA" id="ARBA00023235"/>
    </source>
</evidence>
<dbReference type="SUPFAM" id="SSF52540">
    <property type="entry name" value="P-loop containing nucleoside triphosphate hydrolases"/>
    <property type="match status" value="1"/>
</dbReference>
<evidence type="ECO:0000259" key="12">
    <source>
        <dbReference type="PROSITE" id="PS51198"/>
    </source>
</evidence>
<comment type="similarity">
    <text evidence="1">Belongs to the helicase family. UvrD subfamily.</text>
</comment>
<dbReference type="GO" id="GO:0005829">
    <property type="term" value="C:cytosol"/>
    <property type="evidence" value="ECO:0007669"/>
    <property type="project" value="TreeGrafter"/>
</dbReference>